<dbReference type="GO" id="GO:0005524">
    <property type="term" value="F:ATP binding"/>
    <property type="evidence" value="ECO:0007669"/>
    <property type="project" value="UniProtKB-KW"/>
</dbReference>
<dbReference type="CDD" id="cd14014">
    <property type="entry name" value="STKc_PknB_like"/>
    <property type="match status" value="1"/>
</dbReference>
<dbReference type="InterPro" id="IPR008271">
    <property type="entry name" value="Ser/Thr_kinase_AS"/>
</dbReference>
<dbReference type="OrthoDB" id="5485607at2"/>
<dbReference type="Gene3D" id="1.10.510.10">
    <property type="entry name" value="Transferase(Phosphotransferase) domain 1"/>
    <property type="match status" value="1"/>
</dbReference>
<dbReference type="PANTHER" id="PTHR43289:SF6">
    <property type="entry name" value="SERINE_THREONINE-PROTEIN KINASE NEKL-3"/>
    <property type="match status" value="1"/>
</dbReference>
<reference evidence="8" key="1">
    <citation type="submission" date="2018-09" db="EMBL/GenBank/DDBJ databases">
        <authorList>
            <person name="Livingstone P.G."/>
            <person name="Whitworth D.E."/>
        </authorList>
    </citation>
    <scope>NUCLEOTIDE SEQUENCE [LARGE SCALE GENOMIC DNA]</scope>
    <source>
        <strain evidence="8">CA043D</strain>
    </source>
</reference>
<keyword evidence="4" id="KW-0067">ATP-binding</keyword>
<keyword evidence="3 7" id="KW-0418">Kinase</keyword>
<organism evidence="7 8">
    <name type="scientific">Corallococcus carmarthensis</name>
    <dbReference type="NCBI Taxonomy" id="2316728"/>
    <lineage>
        <taxon>Bacteria</taxon>
        <taxon>Pseudomonadati</taxon>
        <taxon>Myxococcota</taxon>
        <taxon>Myxococcia</taxon>
        <taxon>Myxococcales</taxon>
        <taxon>Cystobacterineae</taxon>
        <taxon>Myxococcaceae</taxon>
        <taxon>Corallococcus</taxon>
    </lineage>
</organism>
<dbReference type="InterPro" id="IPR000719">
    <property type="entry name" value="Prot_kinase_dom"/>
</dbReference>
<sequence length="462" mass="49921">MAADSESTFRIQARAAANATDKAHETPTRPERGPGTLAGEYVLKSMLAAGGHGSVYEAEHRILGRHAAVKVLHSHLADQGEMLQRFVREARVVNQIHHPNIVDVYDFGLMPDGSPYYVMELLSGRTLSQVVQERGRLSAPRALAYLEPICGALEAAHRAGVVHRDLKSSNILVVEEGEKPRLKLLDFGIAKLIQQEPGQEGLTTAGQRLGTAHAMAPEQFRGGSIGPPTDVYALGVLLYQLLTGRYPFQSEDRLELERMHLEAPPPRPSVKVPVSPAVDAVVLRCLNKDATHRYPSVNAFLTALREAVEEPNQVEGQTRLVLAVNAEVVLPDADMDDDTTYAALATVMDTLEQGLRAEGFILALQTGTTLLGVRPLVTGTSPAHGLQPLRELHAEAQCLAEAAHARVHLCLHQGEAEIRGDSGETEVVGGPVTHVATWNIREPGGFAVTRPAAQFLDSPPPQ</sequence>
<dbReference type="PROSITE" id="PS50011">
    <property type="entry name" value="PROTEIN_KINASE_DOM"/>
    <property type="match status" value="1"/>
</dbReference>
<name>A0A3A8KRL6_9BACT</name>
<dbReference type="InterPro" id="IPR011009">
    <property type="entry name" value="Kinase-like_dom_sf"/>
</dbReference>
<dbReference type="GO" id="GO:0004674">
    <property type="term" value="F:protein serine/threonine kinase activity"/>
    <property type="evidence" value="ECO:0007669"/>
    <property type="project" value="UniProtKB-KW"/>
</dbReference>
<dbReference type="PANTHER" id="PTHR43289">
    <property type="entry name" value="MITOGEN-ACTIVATED PROTEIN KINASE KINASE KINASE 20-RELATED"/>
    <property type="match status" value="1"/>
</dbReference>
<feature type="compositionally biased region" description="Basic and acidic residues" evidence="5">
    <location>
        <begin position="21"/>
        <end position="32"/>
    </location>
</feature>
<feature type="region of interest" description="Disordered" evidence="5">
    <location>
        <begin position="13"/>
        <end position="36"/>
    </location>
</feature>
<proteinExistence type="predicted"/>
<dbReference type="Gene3D" id="3.30.200.20">
    <property type="entry name" value="Phosphorylase Kinase, domain 1"/>
    <property type="match status" value="1"/>
</dbReference>
<evidence type="ECO:0000256" key="3">
    <source>
        <dbReference type="ARBA" id="ARBA00022777"/>
    </source>
</evidence>
<evidence type="ECO:0000256" key="4">
    <source>
        <dbReference type="ARBA" id="ARBA00022840"/>
    </source>
</evidence>
<dbReference type="EMBL" id="RAWE01000007">
    <property type="protein sequence ID" value="RKH06921.1"/>
    <property type="molecule type" value="Genomic_DNA"/>
</dbReference>
<keyword evidence="1" id="KW-0808">Transferase</keyword>
<keyword evidence="2" id="KW-0547">Nucleotide-binding</keyword>
<keyword evidence="8" id="KW-1185">Reference proteome</keyword>
<dbReference type="RefSeq" id="WP_120601067.1">
    <property type="nucleotide sequence ID" value="NZ_JABFJX010000027.1"/>
</dbReference>
<dbReference type="SMART" id="SM00220">
    <property type="entry name" value="S_TKc"/>
    <property type="match status" value="1"/>
</dbReference>
<dbReference type="Pfam" id="PF00069">
    <property type="entry name" value="Pkinase"/>
    <property type="match status" value="1"/>
</dbReference>
<evidence type="ECO:0000313" key="7">
    <source>
        <dbReference type="EMBL" id="RKH06921.1"/>
    </source>
</evidence>
<comment type="caution">
    <text evidence="7">The sequence shown here is derived from an EMBL/GenBank/DDBJ whole genome shotgun (WGS) entry which is preliminary data.</text>
</comment>
<dbReference type="SUPFAM" id="SSF56112">
    <property type="entry name" value="Protein kinase-like (PK-like)"/>
    <property type="match status" value="1"/>
</dbReference>
<evidence type="ECO:0000259" key="6">
    <source>
        <dbReference type="PROSITE" id="PS50011"/>
    </source>
</evidence>
<keyword evidence="7" id="KW-0723">Serine/threonine-protein kinase</keyword>
<feature type="domain" description="Protein kinase" evidence="6">
    <location>
        <begin position="41"/>
        <end position="308"/>
    </location>
</feature>
<evidence type="ECO:0000256" key="1">
    <source>
        <dbReference type="ARBA" id="ARBA00022679"/>
    </source>
</evidence>
<gene>
    <name evidence="7" type="ORF">D7X32_03520</name>
</gene>
<evidence type="ECO:0000256" key="5">
    <source>
        <dbReference type="SAM" id="MobiDB-lite"/>
    </source>
</evidence>
<protein>
    <submittedName>
        <fullName evidence="7">Serine/threonine protein kinase</fullName>
    </submittedName>
</protein>
<dbReference type="Proteomes" id="UP000268313">
    <property type="component" value="Unassembled WGS sequence"/>
</dbReference>
<accession>A0A3A8KRL6</accession>
<dbReference type="PROSITE" id="PS00108">
    <property type="entry name" value="PROTEIN_KINASE_ST"/>
    <property type="match status" value="1"/>
</dbReference>
<evidence type="ECO:0000313" key="8">
    <source>
        <dbReference type="Proteomes" id="UP000268313"/>
    </source>
</evidence>
<evidence type="ECO:0000256" key="2">
    <source>
        <dbReference type="ARBA" id="ARBA00022741"/>
    </source>
</evidence>
<dbReference type="AlphaFoldDB" id="A0A3A8KRL6"/>